<name>W2N4J6_PHYNI</name>
<dbReference type="EMBL" id="KI693568">
    <property type="protein sequence ID" value="ETM43612.1"/>
    <property type="molecule type" value="Genomic_DNA"/>
</dbReference>
<proteinExistence type="predicted"/>
<sequence length="151" mass="16492">VAFNAVVEPQVDGRLHVHMTIYATGVNPSLLARSPELVRGARQYLSAVSCTTTTNDARMWCQAHEGKMARAFQVEVPSACYDYDGFLRAAERRVMSTNTHSHSQHAAKGYAVDGFAGSLDPLGFTRAPLNLSAYDLKRLAFSGSVNELILM</sequence>
<dbReference type="EMBL" id="KI673631">
    <property type="protein sequence ID" value="ETL37136.1"/>
    <property type="molecule type" value="Genomic_DNA"/>
</dbReference>
<evidence type="ECO:0008006" key="4">
    <source>
        <dbReference type="Google" id="ProtNLM"/>
    </source>
</evidence>
<organism evidence="3">
    <name type="scientific">Phytophthora nicotianae</name>
    <name type="common">Potato buckeye rot agent</name>
    <name type="synonym">Phytophthora parasitica</name>
    <dbReference type="NCBI Taxonomy" id="4792"/>
    <lineage>
        <taxon>Eukaryota</taxon>
        <taxon>Sar</taxon>
        <taxon>Stramenopiles</taxon>
        <taxon>Oomycota</taxon>
        <taxon>Peronosporomycetes</taxon>
        <taxon>Peronosporales</taxon>
        <taxon>Peronosporaceae</taxon>
        <taxon>Phytophthora</taxon>
    </lineage>
</organism>
<evidence type="ECO:0000313" key="3">
    <source>
        <dbReference type="EMBL" id="ETM43612.1"/>
    </source>
</evidence>
<dbReference type="EMBL" id="KI686961">
    <property type="protein sequence ID" value="ETK83719.1"/>
    <property type="molecule type" value="Genomic_DNA"/>
</dbReference>
<accession>W2N4J6</accession>
<reference evidence="2" key="2">
    <citation type="submission" date="2013-11" db="EMBL/GenBank/DDBJ databases">
        <title>The Genome Sequence of Phytophthora parasitica CJ05E6.</title>
        <authorList>
            <consortium name="The Broad Institute Genomics Platform"/>
            <person name="Russ C."/>
            <person name="Tyler B."/>
            <person name="Panabieres F."/>
            <person name="Shan W."/>
            <person name="Tripathy S."/>
            <person name="Grunwald N."/>
            <person name="Machado M."/>
            <person name="Johnson C.S."/>
            <person name="Arredondo F."/>
            <person name="Hong C."/>
            <person name="Coffey M."/>
            <person name="Young S.K."/>
            <person name="Zeng Q."/>
            <person name="Gargeya S."/>
            <person name="Fitzgerald M."/>
            <person name="Abouelleil A."/>
            <person name="Alvarado L."/>
            <person name="Chapman S.B."/>
            <person name="Gainer-Dewar J."/>
            <person name="Goldberg J."/>
            <person name="Griggs A."/>
            <person name="Gujja S."/>
            <person name="Hansen M."/>
            <person name="Howarth C."/>
            <person name="Imamovic A."/>
            <person name="Ireland A."/>
            <person name="Larimer J."/>
            <person name="McCowan C."/>
            <person name="Murphy C."/>
            <person name="Pearson M."/>
            <person name="Poon T.W."/>
            <person name="Priest M."/>
            <person name="Roberts A."/>
            <person name="Saif S."/>
            <person name="Shea T."/>
            <person name="Sykes S."/>
            <person name="Wortman J."/>
            <person name="Nusbaum C."/>
            <person name="Birren B."/>
        </authorList>
    </citation>
    <scope>NUCLEOTIDE SEQUENCE [LARGE SCALE GENOMIC DNA]</scope>
    <source>
        <strain evidence="2">CJ05E6</strain>
    </source>
</reference>
<dbReference type="Proteomes" id="UP000054532">
    <property type="component" value="Unassembled WGS sequence"/>
</dbReference>
<evidence type="ECO:0000313" key="2">
    <source>
        <dbReference type="EMBL" id="ETL37136.1"/>
    </source>
</evidence>
<protein>
    <recommendedName>
        <fullName evidence="4">Helitron helicase-like domain-containing protein</fullName>
    </recommendedName>
</protein>
<dbReference type="VEuPathDB" id="FungiDB:PPTG_24588"/>
<reference evidence="3" key="3">
    <citation type="submission" date="2013-11" db="EMBL/GenBank/DDBJ databases">
        <title>The Genome Sequence of Phytophthora parasitica IAC_01/95.</title>
        <authorList>
            <consortium name="The Broad Institute Genomics Platform"/>
            <person name="Russ C."/>
            <person name="Tyler B."/>
            <person name="Panabieres F."/>
            <person name="Shan W."/>
            <person name="Tripathy S."/>
            <person name="Grunwald N."/>
            <person name="Machado M."/>
            <person name="Johnson C.S."/>
            <person name="Arredondo F."/>
            <person name="Hong C."/>
            <person name="Coffey M."/>
            <person name="Young S.K."/>
            <person name="Zeng Q."/>
            <person name="Gargeya S."/>
            <person name="Fitzgerald M."/>
            <person name="Abouelleil A."/>
            <person name="Alvarado L."/>
            <person name="Chapman S.B."/>
            <person name="Gainer-Dewar J."/>
            <person name="Goldberg J."/>
            <person name="Griggs A."/>
            <person name="Gujja S."/>
            <person name="Hansen M."/>
            <person name="Howarth C."/>
            <person name="Imamovic A."/>
            <person name="Ireland A."/>
            <person name="Larimer J."/>
            <person name="McCowan C."/>
            <person name="Murphy C."/>
            <person name="Pearson M."/>
            <person name="Poon T.W."/>
            <person name="Priest M."/>
            <person name="Roberts A."/>
            <person name="Saif S."/>
            <person name="Shea T."/>
            <person name="Sykes S."/>
            <person name="Wortman J."/>
            <person name="Nusbaum C."/>
            <person name="Birren B."/>
        </authorList>
    </citation>
    <scope>NUCLEOTIDE SEQUENCE [LARGE SCALE GENOMIC DNA]</scope>
    <source>
        <strain evidence="3">IAC_01/95</strain>
    </source>
</reference>
<gene>
    <name evidence="3" type="ORF">L914_10986</name>
    <name evidence="1" type="ORF">L915_11154</name>
    <name evidence="2" type="ORF">L916_11051</name>
</gene>
<reference evidence="1" key="1">
    <citation type="submission" date="2013-11" db="EMBL/GenBank/DDBJ databases">
        <title>The Genome Sequence of Phytophthora parasitica CJ02B3.</title>
        <authorList>
            <consortium name="The Broad Institute Genomics Platform"/>
            <person name="Russ C."/>
            <person name="Tyler B."/>
            <person name="Panabieres F."/>
            <person name="Shan W."/>
            <person name="Tripathy S."/>
            <person name="Grunwald N."/>
            <person name="Machado M."/>
            <person name="Johnson C.S."/>
            <person name="Arredondo F."/>
            <person name="Hong C."/>
            <person name="Coffey M."/>
            <person name="Young S.K."/>
            <person name="Zeng Q."/>
            <person name="Gargeya S."/>
            <person name="Fitzgerald M."/>
            <person name="Abouelleil A."/>
            <person name="Alvarado L."/>
            <person name="Chapman S.B."/>
            <person name="Gainer-Dewar J."/>
            <person name="Goldberg J."/>
            <person name="Griggs A."/>
            <person name="Gujja S."/>
            <person name="Hansen M."/>
            <person name="Howarth C."/>
            <person name="Imamovic A."/>
            <person name="Ireland A."/>
            <person name="Larimer J."/>
            <person name="McCowan C."/>
            <person name="Murphy C."/>
            <person name="Pearson M."/>
            <person name="Poon T.W."/>
            <person name="Priest M."/>
            <person name="Roberts A."/>
            <person name="Saif S."/>
            <person name="Shea T."/>
            <person name="Sykes S."/>
            <person name="Wortman J."/>
            <person name="Nusbaum C."/>
            <person name="Birren B."/>
        </authorList>
    </citation>
    <scope>NUCLEOTIDE SEQUENCE [LARGE SCALE GENOMIC DNA]</scope>
    <source>
        <strain evidence="1">CJ02B3</strain>
    </source>
</reference>
<feature type="non-terminal residue" evidence="3">
    <location>
        <position position="1"/>
    </location>
</feature>
<evidence type="ECO:0000313" key="1">
    <source>
        <dbReference type="EMBL" id="ETK83719.1"/>
    </source>
</evidence>
<dbReference type="AlphaFoldDB" id="W2N4J6"/>
<dbReference type="Proteomes" id="UP000053236">
    <property type="component" value="Unassembled WGS sequence"/>
</dbReference>
<dbReference type="Proteomes" id="UP000053864">
    <property type="component" value="Unassembled WGS sequence"/>
</dbReference>